<dbReference type="Proteomes" id="UP000317835">
    <property type="component" value="Chromosome"/>
</dbReference>
<reference evidence="1 2" key="1">
    <citation type="submission" date="2019-02" db="EMBL/GenBank/DDBJ databases">
        <title>Deep-cultivation of Planctomycetes and their phenomic and genomic characterization uncovers novel biology.</title>
        <authorList>
            <person name="Wiegand S."/>
            <person name="Jogler M."/>
            <person name="Boedeker C."/>
            <person name="Pinto D."/>
            <person name="Vollmers J."/>
            <person name="Rivas-Marin E."/>
            <person name="Kohn T."/>
            <person name="Peeters S.H."/>
            <person name="Heuer A."/>
            <person name="Rast P."/>
            <person name="Oberbeckmann S."/>
            <person name="Bunk B."/>
            <person name="Jeske O."/>
            <person name="Meyerdierks A."/>
            <person name="Storesund J.E."/>
            <person name="Kallscheuer N."/>
            <person name="Luecker S."/>
            <person name="Lage O.M."/>
            <person name="Pohl T."/>
            <person name="Merkel B.J."/>
            <person name="Hornburger P."/>
            <person name="Mueller R.-W."/>
            <person name="Bruemmer F."/>
            <person name="Labrenz M."/>
            <person name="Spormann A.M."/>
            <person name="Op den Camp H."/>
            <person name="Overmann J."/>
            <person name="Amann R."/>
            <person name="Jetten M.S.M."/>
            <person name="Mascher T."/>
            <person name="Medema M.H."/>
            <person name="Devos D.P."/>
            <person name="Kaster A.-K."/>
            <person name="Ovreas L."/>
            <person name="Rohde M."/>
            <person name="Galperin M.Y."/>
            <person name="Jogler C."/>
        </authorList>
    </citation>
    <scope>NUCLEOTIDE SEQUENCE [LARGE SCALE GENOMIC DNA]</scope>
    <source>
        <strain evidence="1 2">ElP</strain>
    </source>
</reference>
<accession>A0A518H148</accession>
<proteinExistence type="predicted"/>
<gene>
    <name evidence="1" type="ORF">ElP_24480</name>
</gene>
<protein>
    <submittedName>
        <fullName evidence="1">Uncharacterized protein</fullName>
    </submittedName>
</protein>
<evidence type="ECO:0000313" key="1">
    <source>
        <dbReference type="EMBL" id="QDV34558.1"/>
    </source>
</evidence>
<dbReference type="EMBL" id="CP036426">
    <property type="protein sequence ID" value="QDV34558.1"/>
    <property type="molecule type" value="Genomic_DNA"/>
</dbReference>
<sequence length="35" mass="3601">MAGGIAPPVGRGPSAVPSRFVDEAGGRWIRPAVRL</sequence>
<dbReference type="AlphaFoldDB" id="A0A518H148"/>
<name>A0A518H148_9BACT</name>
<organism evidence="1 2">
    <name type="scientific">Tautonia plasticadhaerens</name>
    <dbReference type="NCBI Taxonomy" id="2527974"/>
    <lineage>
        <taxon>Bacteria</taxon>
        <taxon>Pseudomonadati</taxon>
        <taxon>Planctomycetota</taxon>
        <taxon>Planctomycetia</taxon>
        <taxon>Isosphaerales</taxon>
        <taxon>Isosphaeraceae</taxon>
        <taxon>Tautonia</taxon>
    </lineage>
</organism>
<keyword evidence="2" id="KW-1185">Reference proteome</keyword>
<evidence type="ECO:0000313" key="2">
    <source>
        <dbReference type="Proteomes" id="UP000317835"/>
    </source>
</evidence>
<dbReference type="KEGG" id="tpla:ElP_24480"/>